<dbReference type="EMBL" id="LAZR01001707">
    <property type="protein sequence ID" value="KKN40414.1"/>
    <property type="molecule type" value="Genomic_DNA"/>
</dbReference>
<dbReference type="Gene3D" id="1.10.4080.10">
    <property type="entry name" value="ADP-ribosylation/Crystallin J1"/>
    <property type="match status" value="1"/>
</dbReference>
<protein>
    <recommendedName>
        <fullName evidence="2">ADP-ribosylglycohydrolase</fullName>
    </recommendedName>
</protein>
<dbReference type="Pfam" id="PF03747">
    <property type="entry name" value="ADP_ribosyl_GH"/>
    <property type="match status" value="1"/>
</dbReference>
<accession>A0A0F9QCZ1</accession>
<dbReference type="AlphaFoldDB" id="A0A0F9QCZ1"/>
<dbReference type="InterPro" id="IPR005502">
    <property type="entry name" value="Ribosyl_crysJ1"/>
</dbReference>
<sequence length="339" mass="37415">MAIDYLDKFQGALLGVAIGDTLGHPFEGKLRTEIYSNFSDFEDFIQNNKSLFNTYTDDTQLTLHTAKALIQGNGFNLNRIIREYVKWLDDPPIGPGYGCISSIRKLKYGISWKKAASNSGGNGTTMRISPIGLFYSKDISALKSTAIKSSRITHSHPAASAGAVVIARGIAFLIDKNPKTGFSIDKFFQVINSSISGSQEEIWEEFIKILIKLKSNLNINIEAGLIKFSQAGVKSPYFIEEFLGKAFVHPYTISTVVCSIFLFLKRLNSFKECIFELATAGGDSDTVGAIGGGLAGAYFGMKKISIDLIKLVKNYKKILKISEALYSKFEDRININYSK</sequence>
<name>A0A0F9QCZ1_9ZZZZ</name>
<evidence type="ECO:0008006" key="2">
    <source>
        <dbReference type="Google" id="ProtNLM"/>
    </source>
</evidence>
<dbReference type="PANTHER" id="PTHR16222">
    <property type="entry name" value="ADP-RIBOSYLGLYCOHYDROLASE"/>
    <property type="match status" value="1"/>
</dbReference>
<evidence type="ECO:0000313" key="1">
    <source>
        <dbReference type="EMBL" id="KKN40414.1"/>
    </source>
</evidence>
<dbReference type="PANTHER" id="PTHR16222:SF12">
    <property type="entry name" value="ADP-RIBOSYLGLYCOHYDROLASE-RELATED"/>
    <property type="match status" value="1"/>
</dbReference>
<organism evidence="1">
    <name type="scientific">marine sediment metagenome</name>
    <dbReference type="NCBI Taxonomy" id="412755"/>
    <lineage>
        <taxon>unclassified sequences</taxon>
        <taxon>metagenomes</taxon>
        <taxon>ecological metagenomes</taxon>
    </lineage>
</organism>
<gene>
    <name evidence="1" type="ORF">LCGC14_0733680</name>
</gene>
<reference evidence="1" key="1">
    <citation type="journal article" date="2015" name="Nature">
        <title>Complex archaea that bridge the gap between prokaryotes and eukaryotes.</title>
        <authorList>
            <person name="Spang A."/>
            <person name="Saw J.H."/>
            <person name="Jorgensen S.L."/>
            <person name="Zaremba-Niedzwiedzka K."/>
            <person name="Martijn J."/>
            <person name="Lind A.E."/>
            <person name="van Eijk R."/>
            <person name="Schleper C."/>
            <person name="Guy L."/>
            <person name="Ettema T.J."/>
        </authorList>
    </citation>
    <scope>NUCLEOTIDE SEQUENCE</scope>
</reference>
<dbReference type="SUPFAM" id="SSF101478">
    <property type="entry name" value="ADP-ribosylglycohydrolase"/>
    <property type="match status" value="1"/>
</dbReference>
<proteinExistence type="predicted"/>
<comment type="caution">
    <text evidence="1">The sequence shown here is derived from an EMBL/GenBank/DDBJ whole genome shotgun (WGS) entry which is preliminary data.</text>
</comment>
<dbReference type="InterPro" id="IPR036705">
    <property type="entry name" value="Ribosyl_crysJ1_sf"/>
</dbReference>
<dbReference type="InterPro" id="IPR050792">
    <property type="entry name" value="ADP-ribosylglycohydrolase"/>
</dbReference>